<dbReference type="Pfam" id="PF16130">
    <property type="entry name" value="DUF4842"/>
    <property type="match status" value="1"/>
</dbReference>
<dbReference type="EMBL" id="BK014662">
    <property type="protein sequence ID" value="DAD66561.1"/>
    <property type="molecule type" value="Genomic_DNA"/>
</dbReference>
<dbReference type="PROSITE" id="PS51257">
    <property type="entry name" value="PROKAR_LIPOPROTEIN"/>
    <property type="match status" value="1"/>
</dbReference>
<sequence length="330" mass="38270">MEMKKLCMLLTILMLVSCFDKNTDYSTKMKEIVANCETFRDYEVPVIDGKITVVKLNDDTVAVTNKPMTIKVPKVATFTTRSVDENGLSVNYVGKDELDYGYLEKHTYGAYWQAVMFEDSRNADYDYNDLIIHVMSKVETPWNTNKALQTIMLQPIALGSSKVIKLGCVLSDYSEWIISEDVRTDLFGGNKGFINTLDEKEPIRFKLDDTPIKKYEFEYDKSKTYWIAWFIEVDNGSRYYAISGDFNYNNYSTAISKDLIPYGIVVANDNGTFKYPKETVSIFDTYPMFKNWVYNSTFDIGKPEKQNVYKYCFEKSINGENKIWDYQDLK</sequence>
<accession>A0A8S5L9L2</accession>
<reference evidence="2" key="1">
    <citation type="journal article" date="2021" name="Proc. Natl. Acad. Sci. U.S.A.">
        <title>A Catalog of Tens of Thousands of Viruses from Human Metagenomes Reveals Hidden Associations with Chronic Diseases.</title>
        <authorList>
            <person name="Tisza M.J."/>
            <person name="Buck C.B."/>
        </authorList>
    </citation>
    <scope>NUCLEOTIDE SEQUENCE</scope>
    <source>
        <strain evidence="2">CtPuP5</strain>
    </source>
</reference>
<protein>
    <submittedName>
        <fullName evidence="2">Lipoprotein</fullName>
    </submittedName>
</protein>
<name>A0A8S5L9L2_9CAUD</name>
<evidence type="ECO:0000313" key="2">
    <source>
        <dbReference type="EMBL" id="DAD66561.1"/>
    </source>
</evidence>
<evidence type="ECO:0000259" key="1">
    <source>
        <dbReference type="Pfam" id="PF16130"/>
    </source>
</evidence>
<feature type="domain" description="DUF4842" evidence="1">
    <location>
        <begin position="251"/>
        <end position="295"/>
    </location>
</feature>
<dbReference type="InterPro" id="IPR032295">
    <property type="entry name" value="DUF4842"/>
</dbReference>
<keyword evidence="2" id="KW-0449">Lipoprotein</keyword>
<proteinExistence type="predicted"/>
<organism evidence="2">
    <name type="scientific">Myoviridae sp. ctPuP5</name>
    <dbReference type="NCBI Taxonomy" id="2823543"/>
    <lineage>
        <taxon>Viruses</taxon>
        <taxon>Duplodnaviria</taxon>
        <taxon>Heunggongvirae</taxon>
        <taxon>Uroviricota</taxon>
        <taxon>Caudoviricetes</taxon>
    </lineage>
</organism>